<dbReference type="InterPro" id="IPR000998">
    <property type="entry name" value="MAM_dom"/>
</dbReference>
<dbReference type="InterPro" id="IPR013320">
    <property type="entry name" value="ConA-like_dom_sf"/>
</dbReference>
<keyword evidence="3" id="KW-1185">Reference proteome</keyword>
<dbReference type="GO" id="GO:0016020">
    <property type="term" value="C:membrane"/>
    <property type="evidence" value="ECO:0007669"/>
    <property type="project" value="InterPro"/>
</dbReference>
<organism evidence="2 3">
    <name type="scientific">Elysia marginata</name>
    <dbReference type="NCBI Taxonomy" id="1093978"/>
    <lineage>
        <taxon>Eukaryota</taxon>
        <taxon>Metazoa</taxon>
        <taxon>Spiralia</taxon>
        <taxon>Lophotrochozoa</taxon>
        <taxon>Mollusca</taxon>
        <taxon>Gastropoda</taxon>
        <taxon>Heterobranchia</taxon>
        <taxon>Euthyneura</taxon>
        <taxon>Panpulmonata</taxon>
        <taxon>Sacoglossa</taxon>
        <taxon>Placobranchoidea</taxon>
        <taxon>Plakobranchidae</taxon>
        <taxon>Elysia</taxon>
    </lineage>
</organism>
<dbReference type="EMBL" id="BMAT01013380">
    <property type="protein sequence ID" value="GFS11644.1"/>
    <property type="molecule type" value="Genomic_DNA"/>
</dbReference>
<gene>
    <name evidence="2" type="ORF">ElyMa_006677400</name>
</gene>
<proteinExistence type="predicted"/>
<name>A0AAV4IMN5_9GAST</name>
<dbReference type="AlphaFoldDB" id="A0AAV4IMN5"/>
<dbReference type="SUPFAM" id="SSF49899">
    <property type="entry name" value="Concanavalin A-like lectins/glucanases"/>
    <property type="match status" value="1"/>
</dbReference>
<dbReference type="Pfam" id="PF00629">
    <property type="entry name" value="MAM"/>
    <property type="match status" value="1"/>
</dbReference>
<evidence type="ECO:0000259" key="1">
    <source>
        <dbReference type="Pfam" id="PF00629"/>
    </source>
</evidence>
<reference evidence="2 3" key="1">
    <citation type="journal article" date="2021" name="Elife">
        <title>Chloroplast acquisition without the gene transfer in kleptoplastic sea slugs, Plakobranchus ocellatus.</title>
        <authorList>
            <person name="Maeda T."/>
            <person name="Takahashi S."/>
            <person name="Yoshida T."/>
            <person name="Shimamura S."/>
            <person name="Takaki Y."/>
            <person name="Nagai Y."/>
            <person name="Toyoda A."/>
            <person name="Suzuki Y."/>
            <person name="Arimoto A."/>
            <person name="Ishii H."/>
            <person name="Satoh N."/>
            <person name="Nishiyama T."/>
            <person name="Hasebe M."/>
            <person name="Maruyama T."/>
            <person name="Minagawa J."/>
            <person name="Obokata J."/>
            <person name="Shigenobu S."/>
        </authorList>
    </citation>
    <scope>NUCLEOTIDE SEQUENCE [LARGE SCALE GENOMIC DNA]</scope>
</reference>
<evidence type="ECO:0000313" key="2">
    <source>
        <dbReference type="EMBL" id="GFS11644.1"/>
    </source>
</evidence>
<dbReference type="Proteomes" id="UP000762676">
    <property type="component" value="Unassembled WGS sequence"/>
</dbReference>
<accession>A0AAV4IMN5</accession>
<protein>
    <recommendedName>
        <fullName evidence="1">MAM domain-containing protein</fullName>
    </recommendedName>
</protein>
<sequence length="104" mass="11587">MSLLIYQQYLVIFLSPGDQARLVSPSFQRGEVSCLEFSYLISSHEAGTLSVRVGGKQNFSSLGSAQTMPAASRYWHSVILPLNTTGEEDTFQVSYHEAYLDSKF</sequence>
<comment type="caution">
    <text evidence="2">The sequence shown here is derived from an EMBL/GenBank/DDBJ whole genome shotgun (WGS) entry which is preliminary data.</text>
</comment>
<dbReference type="Gene3D" id="2.60.120.200">
    <property type="match status" value="1"/>
</dbReference>
<feature type="domain" description="MAM" evidence="1">
    <location>
        <begin position="15"/>
        <end position="94"/>
    </location>
</feature>
<evidence type="ECO:0000313" key="3">
    <source>
        <dbReference type="Proteomes" id="UP000762676"/>
    </source>
</evidence>